<dbReference type="GO" id="GO:0004673">
    <property type="term" value="F:protein histidine kinase activity"/>
    <property type="evidence" value="ECO:0007669"/>
    <property type="project" value="UniProtKB-EC"/>
</dbReference>
<evidence type="ECO:0000256" key="5">
    <source>
        <dbReference type="ARBA" id="ARBA00022679"/>
    </source>
</evidence>
<dbReference type="AlphaFoldDB" id="A0A0S2DBW8"/>
<evidence type="ECO:0000256" key="1">
    <source>
        <dbReference type="ARBA" id="ARBA00000085"/>
    </source>
</evidence>
<comment type="subcellular location">
    <subcellularLocation>
        <location evidence="2">Membrane</location>
    </subcellularLocation>
</comment>
<evidence type="ECO:0000256" key="4">
    <source>
        <dbReference type="ARBA" id="ARBA00022553"/>
    </source>
</evidence>
<dbReference type="InterPro" id="IPR003594">
    <property type="entry name" value="HATPase_dom"/>
</dbReference>
<keyword evidence="9" id="KW-0472">Membrane</keyword>
<dbReference type="EC" id="2.7.13.3" evidence="3"/>
<evidence type="ECO:0000256" key="9">
    <source>
        <dbReference type="ARBA" id="ARBA00023136"/>
    </source>
</evidence>
<proteinExistence type="predicted"/>
<sequence length="113" mass="11567">MLHELLANPIDNAIRCTPPGGRIEVEARRDGAAVRFAVTDDGPGIAESERERVVERFVRGSKADSQGSGLGLAIAREIAALHGGALTLAASPHPSGLRVSVALPAANAPAARG</sequence>
<evidence type="ECO:0000259" key="10">
    <source>
        <dbReference type="PROSITE" id="PS50109"/>
    </source>
</evidence>
<dbReference type="GO" id="GO:0016020">
    <property type="term" value="C:membrane"/>
    <property type="evidence" value="ECO:0007669"/>
    <property type="project" value="UniProtKB-SubCell"/>
</dbReference>
<keyword evidence="6" id="KW-0812">Transmembrane</keyword>
<dbReference type="PRINTS" id="PR00344">
    <property type="entry name" value="BCTRLSENSOR"/>
</dbReference>
<dbReference type="InterPro" id="IPR005467">
    <property type="entry name" value="His_kinase_dom"/>
</dbReference>
<dbReference type="InterPro" id="IPR050428">
    <property type="entry name" value="TCS_sensor_his_kinase"/>
</dbReference>
<keyword evidence="5" id="KW-0808">Transferase</keyword>
<dbReference type="InterPro" id="IPR036890">
    <property type="entry name" value="HATPase_C_sf"/>
</dbReference>
<dbReference type="PANTHER" id="PTHR45436">
    <property type="entry name" value="SENSOR HISTIDINE KINASE YKOH"/>
    <property type="match status" value="1"/>
</dbReference>
<evidence type="ECO:0000256" key="2">
    <source>
        <dbReference type="ARBA" id="ARBA00004370"/>
    </source>
</evidence>
<dbReference type="PROSITE" id="PS50109">
    <property type="entry name" value="HIS_KIN"/>
    <property type="match status" value="1"/>
</dbReference>
<evidence type="ECO:0000313" key="12">
    <source>
        <dbReference type="Proteomes" id="UP000061569"/>
    </source>
</evidence>
<evidence type="ECO:0000256" key="8">
    <source>
        <dbReference type="ARBA" id="ARBA00022989"/>
    </source>
</evidence>
<dbReference type="SMART" id="SM00387">
    <property type="entry name" value="HATPase_c"/>
    <property type="match status" value="1"/>
</dbReference>
<comment type="catalytic activity">
    <reaction evidence="1">
        <text>ATP + protein L-histidine = ADP + protein N-phospho-L-histidine.</text>
        <dbReference type="EC" id="2.7.13.3"/>
    </reaction>
</comment>
<keyword evidence="7 11" id="KW-0418">Kinase</keyword>
<keyword evidence="8" id="KW-1133">Transmembrane helix</keyword>
<evidence type="ECO:0000313" key="11">
    <source>
        <dbReference type="EMBL" id="ALN55951.1"/>
    </source>
</evidence>
<name>A0A0S2DBW8_LYSEN</name>
<feature type="domain" description="Histidine kinase" evidence="10">
    <location>
        <begin position="1"/>
        <end position="107"/>
    </location>
</feature>
<dbReference type="SUPFAM" id="SSF55874">
    <property type="entry name" value="ATPase domain of HSP90 chaperone/DNA topoisomerase II/histidine kinase"/>
    <property type="match status" value="1"/>
</dbReference>
<evidence type="ECO:0000256" key="3">
    <source>
        <dbReference type="ARBA" id="ARBA00012438"/>
    </source>
</evidence>
<keyword evidence="4" id="KW-0597">Phosphoprotein</keyword>
<gene>
    <name evidence="11" type="ORF">GLE_0593</name>
</gene>
<dbReference type="PANTHER" id="PTHR45436:SF5">
    <property type="entry name" value="SENSOR HISTIDINE KINASE TRCS"/>
    <property type="match status" value="1"/>
</dbReference>
<evidence type="ECO:0000256" key="6">
    <source>
        <dbReference type="ARBA" id="ARBA00022692"/>
    </source>
</evidence>
<protein>
    <recommendedName>
        <fullName evidence="3">histidine kinase</fullName>
        <ecNumber evidence="3">2.7.13.3</ecNumber>
    </recommendedName>
</protein>
<dbReference type="KEGG" id="lez:GLE_0593"/>
<reference evidence="11 12" key="1">
    <citation type="submission" date="2015-11" db="EMBL/GenBank/DDBJ databases">
        <title>Genome sequences of Lysobacter enzymogenes strain C3 and Lysobacter antibioticus ATCC 29479.</title>
        <authorList>
            <person name="Kobayashi D.Y."/>
        </authorList>
    </citation>
    <scope>NUCLEOTIDE SEQUENCE [LARGE SCALE GENOMIC DNA]</scope>
    <source>
        <strain evidence="11 12">C3</strain>
    </source>
</reference>
<dbReference type="Gene3D" id="3.30.565.10">
    <property type="entry name" value="Histidine kinase-like ATPase, C-terminal domain"/>
    <property type="match status" value="1"/>
</dbReference>
<dbReference type="InterPro" id="IPR004358">
    <property type="entry name" value="Sig_transdc_His_kin-like_C"/>
</dbReference>
<dbReference type="Pfam" id="PF02518">
    <property type="entry name" value="HATPase_c"/>
    <property type="match status" value="1"/>
</dbReference>
<dbReference type="EMBL" id="CP013140">
    <property type="protein sequence ID" value="ALN55951.1"/>
    <property type="molecule type" value="Genomic_DNA"/>
</dbReference>
<dbReference type="STRING" id="69.GLE_0593"/>
<dbReference type="CDD" id="cd00075">
    <property type="entry name" value="HATPase"/>
    <property type="match status" value="1"/>
</dbReference>
<dbReference type="PATRIC" id="fig|69.6.peg.585"/>
<organism evidence="11 12">
    <name type="scientific">Lysobacter enzymogenes</name>
    <dbReference type="NCBI Taxonomy" id="69"/>
    <lineage>
        <taxon>Bacteria</taxon>
        <taxon>Pseudomonadati</taxon>
        <taxon>Pseudomonadota</taxon>
        <taxon>Gammaproteobacteria</taxon>
        <taxon>Lysobacterales</taxon>
        <taxon>Lysobacteraceae</taxon>
        <taxon>Lysobacter</taxon>
    </lineage>
</organism>
<dbReference type="Proteomes" id="UP000061569">
    <property type="component" value="Chromosome"/>
</dbReference>
<accession>A0A0S2DBW8</accession>
<evidence type="ECO:0000256" key="7">
    <source>
        <dbReference type="ARBA" id="ARBA00022777"/>
    </source>
</evidence>